<feature type="compositionally biased region" description="Basic and acidic residues" evidence="1">
    <location>
        <begin position="1146"/>
        <end position="1155"/>
    </location>
</feature>
<protein>
    <recommendedName>
        <fullName evidence="4">F-box domain-containing protein</fullName>
    </recommendedName>
</protein>
<feature type="region of interest" description="Disordered" evidence="1">
    <location>
        <begin position="615"/>
        <end position="827"/>
    </location>
</feature>
<accession>A0A1M2W109</accession>
<reference evidence="2 3" key="1">
    <citation type="submission" date="2016-10" db="EMBL/GenBank/DDBJ databases">
        <title>Genome sequence of the basidiomycete white-rot fungus Trametes pubescens.</title>
        <authorList>
            <person name="Makela M.R."/>
            <person name="Granchi Z."/>
            <person name="Peng M."/>
            <person name="De Vries R.P."/>
            <person name="Grigoriev I."/>
            <person name="Riley R."/>
            <person name="Hilden K."/>
        </authorList>
    </citation>
    <scope>NUCLEOTIDE SEQUENCE [LARGE SCALE GENOMIC DNA]</scope>
    <source>
        <strain evidence="2 3">FBCC735</strain>
    </source>
</reference>
<gene>
    <name evidence="2" type="ORF">TRAPUB_9982</name>
</gene>
<feature type="compositionally biased region" description="Low complexity" evidence="1">
    <location>
        <begin position="982"/>
        <end position="1003"/>
    </location>
</feature>
<feature type="compositionally biased region" description="Basic and acidic residues" evidence="1">
    <location>
        <begin position="235"/>
        <end position="249"/>
    </location>
</feature>
<feature type="compositionally biased region" description="Polar residues" evidence="1">
    <location>
        <begin position="487"/>
        <end position="496"/>
    </location>
</feature>
<feature type="compositionally biased region" description="Low complexity" evidence="1">
    <location>
        <begin position="288"/>
        <end position="298"/>
    </location>
</feature>
<feature type="compositionally biased region" description="Basic and acidic residues" evidence="1">
    <location>
        <begin position="1214"/>
        <end position="1223"/>
    </location>
</feature>
<evidence type="ECO:0000256" key="1">
    <source>
        <dbReference type="SAM" id="MobiDB-lite"/>
    </source>
</evidence>
<feature type="compositionally biased region" description="Polar residues" evidence="1">
    <location>
        <begin position="299"/>
        <end position="314"/>
    </location>
</feature>
<feature type="compositionally biased region" description="Basic and acidic residues" evidence="1">
    <location>
        <begin position="211"/>
        <end position="225"/>
    </location>
</feature>
<feature type="compositionally biased region" description="Basic and acidic residues" evidence="1">
    <location>
        <begin position="262"/>
        <end position="282"/>
    </location>
</feature>
<dbReference type="EMBL" id="MNAD01000406">
    <property type="protein sequence ID" value="OJT13452.1"/>
    <property type="molecule type" value="Genomic_DNA"/>
</dbReference>
<feature type="region of interest" description="Disordered" evidence="1">
    <location>
        <begin position="373"/>
        <end position="563"/>
    </location>
</feature>
<feature type="compositionally biased region" description="Basic and acidic residues" evidence="1">
    <location>
        <begin position="665"/>
        <end position="675"/>
    </location>
</feature>
<keyword evidence="3" id="KW-1185">Reference proteome</keyword>
<feature type="compositionally biased region" description="Low complexity" evidence="1">
    <location>
        <begin position="11"/>
        <end position="30"/>
    </location>
</feature>
<feature type="compositionally biased region" description="Low complexity" evidence="1">
    <location>
        <begin position="1403"/>
        <end position="1416"/>
    </location>
</feature>
<evidence type="ECO:0008006" key="4">
    <source>
        <dbReference type="Google" id="ProtNLM"/>
    </source>
</evidence>
<feature type="region of interest" description="Disordered" evidence="1">
    <location>
        <begin position="1"/>
        <end position="357"/>
    </location>
</feature>
<comment type="caution">
    <text evidence="2">The sequence shown here is derived from an EMBL/GenBank/DDBJ whole genome shotgun (WGS) entry which is preliminary data.</text>
</comment>
<feature type="region of interest" description="Disordered" evidence="1">
    <location>
        <begin position="857"/>
        <end position="1259"/>
    </location>
</feature>
<dbReference type="OMA" id="HESKPVE"/>
<feature type="compositionally biased region" description="Low complexity" evidence="1">
    <location>
        <begin position="1438"/>
        <end position="1454"/>
    </location>
</feature>
<feature type="compositionally biased region" description="Basic and acidic residues" evidence="1">
    <location>
        <begin position="895"/>
        <end position="904"/>
    </location>
</feature>
<feature type="compositionally biased region" description="Polar residues" evidence="1">
    <location>
        <begin position="445"/>
        <end position="457"/>
    </location>
</feature>
<feature type="compositionally biased region" description="Basic and acidic residues" evidence="1">
    <location>
        <begin position="927"/>
        <end position="936"/>
    </location>
</feature>
<sequence>MKHLRRNRSISVSSPSASASTSTPAVSAPAPLSPPAAHPTVERSRGSHDTPLYARFTTTRRAHDGSGPALKPLVSGPLALASKRPVQVPVPVPQPVQQQRSSDSRKERERKRDSEKARSNTPAKREETKAQPAKDEGRREDIHSEKSKGEDVEDMVKQQVRRMPSDGTALSAGSASASAAGRHGTRVEGKRVLLPARKVTQKRGGASSPFLHDEKFAERSVEKSADPPSSSSRDVGGEKQKPDEVRPAGERVLLPARKVARKRVDVLEGAKDPAPETSRIDSDGANASSSKPSTPSSSARANETSKTRTTGAVEQTQARARARTRALSPEPQLQASSSSPVAFPPVPAPSPAGSGVPAVAPLRAAPVVVVRESGGEDQFSTPKRARVHTLATTTPASRPAPVTSGLRARPEPSSKSTETQRPKPAENEVVAPVTVVPAVPKVAESSLTSQPQPSTHSVAAGGAPPRRRKYSLRAAFGLPDLIPAAHTDTNASTGSSHAHAAKPPTPSPQPPLSAPSPPPDRARTPASAPDRDRDPPASQATDSSSEAPSGPLDVHSSAAPRDRRAAPVELLQLQSLHLSGFNFSLDALLAAEGAEPAPPPIPPIPAAAIEVAPPAPAAVIDVHPPSPEPSGSRTGDVESSSSDPPATYREERVSVRQPASSSVQHESKPVEKDRSPIAVTFDIPPRPSPSPLQPSSHQSQRPQQQQQLLPQQRQQQQLPPQQARRGPQAQQRPPAPKATAAVTESSRSQKLHKYIPRTIDLDHSLLPPESDTRYPVTRRRSPTSPPPPSRAVSKPKKPSPAPPDMPRQMSPPRSDYPPSQRGPVQGRPLIFAAMAAAEAEAEIIDPRAWMAVATIEPDSSMHLSPERPVPTDRSDGSSHFVNGYPTPRSTSPKSLEPHERHGHGMQETSSAAMDRSGAYAPAVVDSPHAKLEKETAGTRSSPNVHSPPSLSAGLPTPTEPEPRPRARKLSKSRSRVTRPGDASQPAPQSQLQQSQLQHPHAQAKPSTLGAKPPTPVEDPPRTQDRSAPVSSRHPSQPSAAPAPATAALGSPIQLRGEKPLPERRSAESIRPPQPPPRVISSESPVPRRPVKMLTERQMEKLSATKGFVPSSSSAPVSAAKRRHESSVPVSSPPPQTRSLPVQNGASHEEVKDTRSRAHHNHHDPIPPASGTEPSEDPAPALSPPQTKSPLPQSPPHRPVSPEGYAHARSRRRGKALEKSRPEGIESVAPAPDAVPDTAPDGAAEDADAAAEPKEPKEPTFYPLERHVVEPALLAQLLGYISFGDWLAMSSTSKAIRTRLQDDRDLSELVLERFLRTVGYVRWAYDEPEPLLLTLTDLNMYMYGVSLPPHMFARHAETYLHAENRERNRRLRALVASLQVACRSYTRVVLRLRAQAEAEARVHASAAASPASPQSRRGLPSVKSTTSVNNVPAGKRSFSRSSSRAPSPTSSWSHSYGHARSPSQPGQFSTAQSINGHGVGNGNGFHSPLFRLRRAPLLQVFVPSPDGDWLSDSSVVECEKELKRAGVVHLLRPGDVVWDTAVGDEGNLGRLVWDGGYLIDLDYTYSRAGDLPRYLPTLAFPPSYFHRVVRTMGNGNPVCHIDITPWGEEVAANLQLLQDRMKAETPQGGHHMVVRWVHRSSFTIRPPAGGKQLRLVVPRDVGPGPAPGGAWLVDSGWFGTVVVEAEGTNEGLADLQARCGGAFPPRAVGASFSPERAARAEAQRSVFRILREKRCVSPLTPARDRAASSRAGSSGVNGRAR</sequence>
<dbReference type="OrthoDB" id="3365519at2759"/>
<organism evidence="2 3">
    <name type="scientific">Trametes pubescens</name>
    <name type="common">White-rot fungus</name>
    <dbReference type="NCBI Taxonomy" id="154538"/>
    <lineage>
        <taxon>Eukaryota</taxon>
        <taxon>Fungi</taxon>
        <taxon>Dikarya</taxon>
        <taxon>Basidiomycota</taxon>
        <taxon>Agaricomycotina</taxon>
        <taxon>Agaricomycetes</taxon>
        <taxon>Polyporales</taxon>
        <taxon>Polyporaceae</taxon>
        <taxon>Trametes</taxon>
    </lineage>
</organism>
<feature type="compositionally biased region" description="Basic and acidic residues" evidence="1">
    <location>
        <begin position="1250"/>
        <end position="1259"/>
    </location>
</feature>
<feature type="compositionally biased region" description="Low complexity" evidence="1">
    <location>
        <begin position="171"/>
        <end position="181"/>
    </location>
</feature>
<feature type="compositionally biased region" description="Polar residues" evidence="1">
    <location>
        <begin position="1136"/>
        <end position="1145"/>
    </location>
</feature>
<feature type="compositionally biased region" description="Polar residues" evidence="1">
    <location>
        <begin position="1460"/>
        <end position="1473"/>
    </location>
</feature>
<feature type="region of interest" description="Disordered" evidence="1">
    <location>
        <begin position="1403"/>
        <end position="1476"/>
    </location>
</feature>
<dbReference type="STRING" id="154538.A0A1M2W109"/>
<feature type="compositionally biased region" description="Pro residues" evidence="1">
    <location>
        <begin position="503"/>
        <end position="519"/>
    </location>
</feature>
<feature type="compositionally biased region" description="Basic and acidic residues" evidence="1">
    <location>
        <begin position="102"/>
        <end position="156"/>
    </location>
</feature>
<dbReference type="Proteomes" id="UP000184267">
    <property type="component" value="Unassembled WGS sequence"/>
</dbReference>
<feature type="compositionally biased region" description="Low complexity" evidence="1">
    <location>
        <begin position="1030"/>
        <end position="1051"/>
    </location>
</feature>
<feature type="compositionally biased region" description="Polar residues" evidence="1">
    <location>
        <begin position="629"/>
        <end position="644"/>
    </location>
</feature>
<feature type="compositionally biased region" description="Low complexity" evidence="1">
    <location>
        <begin position="427"/>
        <end position="444"/>
    </location>
</feature>
<evidence type="ECO:0000313" key="2">
    <source>
        <dbReference type="EMBL" id="OJT13452.1"/>
    </source>
</evidence>
<proteinExistence type="predicted"/>
<feature type="compositionally biased region" description="Basic and acidic residues" evidence="1">
    <location>
        <begin position="408"/>
        <end position="426"/>
    </location>
</feature>
<feature type="compositionally biased region" description="Low complexity" evidence="1">
    <location>
        <begin position="1108"/>
        <end position="1118"/>
    </location>
</feature>
<evidence type="ECO:0000313" key="3">
    <source>
        <dbReference type="Proteomes" id="UP000184267"/>
    </source>
</evidence>
<feature type="compositionally biased region" description="Basic residues" evidence="1">
    <location>
        <begin position="965"/>
        <end position="976"/>
    </location>
</feature>
<feature type="compositionally biased region" description="Polar residues" evidence="1">
    <location>
        <begin position="937"/>
        <end position="949"/>
    </location>
</feature>
<feature type="compositionally biased region" description="Basic and acidic residues" evidence="1">
    <location>
        <begin position="1055"/>
        <end position="1067"/>
    </location>
</feature>
<feature type="compositionally biased region" description="Low complexity" evidence="1">
    <location>
        <begin position="1747"/>
        <end position="1760"/>
    </location>
</feature>
<feature type="compositionally biased region" description="Low complexity" evidence="1">
    <location>
        <begin position="1228"/>
        <end position="1241"/>
    </location>
</feature>
<feature type="region of interest" description="Disordered" evidence="1">
    <location>
        <begin position="1739"/>
        <end position="1760"/>
    </location>
</feature>
<feature type="compositionally biased region" description="Low complexity" evidence="1">
    <location>
        <begin position="693"/>
        <end position="732"/>
    </location>
</feature>
<name>A0A1M2W109_TRAPU</name>